<accession>A0ABU6VPE6</accession>
<gene>
    <name evidence="1" type="ORF">PIB30_073386</name>
</gene>
<name>A0ABU6VPE6_9FABA</name>
<feature type="non-terminal residue" evidence="1">
    <location>
        <position position="54"/>
    </location>
</feature>
<sequence>MATSYDPIKSIVYSGLGDGKVWRIKARVLSFWRISSKFDKSKTAYVEKILMDDK</sequence>
<proteinExistence type="predicted"/>
<comment type="caution">
    <text evidence="1">The sequence shown here is derived from an EMBL/GenBank/DDBJ whole genome shotgun (WGS) entry which is preliminary data.</text>
</comment>
<evidence type="ECO:0000313" key="1">
    <source>
        <dbReference type="EMBL" id="MED6174914.1"/>
    </source>
</evidence>
<dbReference type="EMBL" id="JASCZI010151924">
    <property type="protein sequence ID" value="MED6174914.1"/>
    <property type="molecule type" value="Genomic_DNA"/>
</dbReference>
<protein>
    <submittedName>
        <fullName evidence="1">Uncharacterized protein</fullName>
    </submittedName>
</protein>
<keyword evidence="2" id="KW-1185">Reference proteome</keyword>
<evidence type="ECO:0000313" key="2">
    <source>
        <dbReference type="Proteomes" id="UP001341840"/>
    </source>
</evidence>
<dbReference type="Proteomes" id="UP001341840">
    <property type="component" value="Unassembled WGS sequence"/>
</dbReference>
<organism evidence="1 2">
    <name type="scientific">Stylosanthes scabra</name>
    <dbReference type="NCBI Taxonomy" id="79078"/>
    <lineage>
        <taxon>Eukaryota</taxon>
        <taxon>Viridiplantae</taxon>
        <taxon>Streptophyta</taxon>
        <taxon>Embryophyta</taxon>
        <taxon>Tracheophyta</taxon>
        <taxon>Spermatophyta</taxon>
        <taxon>Magnoliopsida</taxon>
        <taxon>eudicotyledons</taxon>
        <taxon>Gunneridae</taxon>
        <taxon>Pentapetalae</taxon>
        <taxon>rosids</taxon>
        <taxon>fabids</taxon>
        <taxon>Fabales</taxon>
        <taxon>Fabaceae</taxon>
        <taxon>Papilionoideae</taxon>
        <taxon>50 kb inversion clade</taxon>
        <taxon>dalbergioids sensu lato</taxon>
        <taxon>Dalbergieae</taxon>
        <taxon>Pterocarpus clade</taxon>
        <taxon>Stylosanthes</taxon>
    </lineage>
</organism>
<reference evidence="1 2" key="1">
    <citation type="journal article" date="2023" name="Plants (Basel)">
        <title>Bridging the Gap: Combining Genomics and Transcriptomics Approaches to Understand Stylosanthes scabra, an Orphan Legume from the Brazilian Caatinga.</title>
        <authorList>
            <person name="Ferreira-Neto J.R.C."/>
            <person name="da Silva M.D."/>
            <person name="Binneck E."/>
            <person name="de Melo N.F."/>
            <person name="da Silva R.H."/>
            <person name="de Melo A.L.T.M."/>
            <person name="Pandolfi V."/>
            <person name="Bustamante F.O."/>
            <person name="Brasileiro-Vidal A.C."/>
            <person name="Benko-Iseppon A.M."/>
        </authorList>
    </citation>
    <scope>NUCLEOTIDE SEQUENCE [LARGE SCALE GENOMIC DNA]</scope>
    <source>
        <tissue evidence="1">Leaves</tissue>
    </source>
</reference>